<reference evidence="2 3" key="1">
    <citation type="journal article" date="2011" name="BMC Genomics">
        <title>Genomic insights into an obligate epibiotic bacterial predator: Micavibrio aeruginosavorus ARL-13.</title>
        <authorList>
            <person name="Wang Z."/>
            <person name="Kadouri D."/>
            <person name="Wu M."/>
        </authorList>
    </citation>
    <scope>NUCLEOTIDE SEQUENCE [LARGE SCALE GENOMIC DNA]</scope>
    <source>
        <strain evidence="2 3">ARL-13</strain>
    </source>
</reference>
<dbReference type="RefSeq" id="WP_014103538.1">
    <property type="nucleotide sequence ID" value="NC_016026.1"/>
</dbReference>
<keyword evidence="3" id="KW-1185">Reference proteome</keyword>
<organism evidence="2 3">
    <name type="scientific">Micavibrio aeruginosavorus (strain ARL-13)</name>
    <dbReference type="NCBI Taxonomy" id="856793"/>
    <lineage>
        <taxon>Bacteria</taxon>
        <taxon>Pseudomonadati</taxon>
        <taxon>Bdellovibrionota</taxon>
        <taxon>Bdellovibrionia</taxon>
        <taxon>Bdellovibrionales</taxon>
        <taxon>Pseudobdellovibrionaceae</taxon>
        <taxon>Micavibrio</taxon>
    </lineage>
</organism>
<gene>
    <name evidence="2" type="ordered locus">MICA_2007</name>
</gene>
<dbReference type="Proteomes" id="UP000009286">
    <property type="component" value="Chromosome"/>
</dbReference>
<name>G2KNS0_MICAA</name>
<dbReference type="OrthoDB" id="8686772at2"/>
<protein>
    <recommendedName>
        <fullName evidence="4">DUF4157 domain-containing protein</fullName>
    </recommendedName>
</protein>
<feature type="chain" id="PRO_5003432841" description="DUF4157 domain-containing protein" evidence="1">
    <location>
        <begin position="20"/>
        <end position="234"/>
    </location>
</feature>
<dbReference type="EMBL" id="CP002382">
    <property type="protein sequence ID" value="AEP10315.1"/>
    <property type="molecule type" value="Genomic_DNA"/>
</dbReference>
<evidence type="ECO:0000313" key="2">
    <source>
        <dbReference type="EMBL" id="AEP10315.1"/>
    </source>
</evidence>
<evidence type="ECO:0008006" key="4">
    <source>
        <dbReference type="Google" id="ProtNLM"/>
    </source>
</evidence>
<proteinExistence type="predicted"/>
<keyword evidence="1" id="KW-0732">Signal</keyword>
<accession>G2KNS0</accession>
<dbReference type="KEGG" id="mai:MICA_2007"/>
<feature type="signal peptide" evidence="1">
    <location>
        <begin position="1"/>
        <end position="19"/>
    </location>
</feature>
<evidence type="ECO:0000313" key="3">
    <source>
        <dbReference type="Proteomes" id="UP000009286"/>
    </source>
</evidence>
<sequence>MTASYLTRIFRARTTPAMAAVILGGTLSGCAAFTEPPYPLTTGEQDLVHTIFAGQVNTAVVNKYLDQDPNKCSEAKTISPRSIIFYHGHHAHDYSDRTKPESISLFAHEMTHIWQAQNWSLFKQAWKLCQTYDYDVTAESRFDDFCNEQQASMIEDYVRYYIAAEPKFPIRLLNNEKPEKLALMTALIEKTFPGLARERARTEHAYPTTLAAREKIETYRRDNKIKTVTVNVCR</sequence>
<dbReference type="HOGENOM" id="CLU_1183941_0_0_5"/>
<dbReference type="AlphaFoldDB" id="G2KNS0"/>
<evidence type="ECO:0000256" key="1">
    <source>
        <dbReference type="SAM" id="SignalP"/>
    </source>
</evidence>